<accession>A0A846GZ89</accession>
<reference evidence="1 2" key="1">
    <citation type="journal article" date="2015" name="Genome Announc.">
        <title>Draft Genome Sequence of Cyanobacterium Hassallia byssoidea Strain VB512170, Isolated from Monuments in India.</title>
        <authorList>
            <person name="Singh D."/>
            <person name="Chandrababunaidu M.M."/>
            <person name="Panda A."/>
            <person name="Sen D."/>
            <person name="Bhattacharyya S."/>
            <person name="Adhikary S.P."/>
            <person name="Tripathy S."/>
        </authorList>
    </citation>
    <scope>NUCLEOTIDE SEQUENCE [LARGE SCALE GENOMIC DNA]</scope>
    <source>
        <strain evidence="1 2">VB512170</strain>
    </source>
</reference>
<proteinExistence type="predicted"/>
<evidence type="ECO:0000313" key="1">
    <source>
        <dbReference type="EMBL" id="NEU71096.1"/>
    </source>
</evidence>
<evidence type="ECO:0000313" key="2">
    <source>
        <dbReference type="Proteomes" id="UP000031549"/>
    </source>
</evidence>
<organism evidence="1 2">
    <name type="scientific">Hassallia byssoidea VB512170</name>
    <dbReference type="NCBI Taxonomy" id="1304833"/>
    <lineage>
        <taxon>Bacteria</taxon>
        <taxon>Bacillati</taxon>
        <taxon>Cyanobacteriota</taxon>
        <taxon>Cyanophyceae</taxon>
        <taxon>Nostocales</taxon>
        <taxon>Tolypothrichaceae</taxon>
        <taxon>Hassallia</taxon>
    </lineage>
</organism>
<dbReference type="EMBL" id="JTCM02000001">
    <property type="protein sequence ID" value="NEU71096.1"/>
    <property type="molecule type" value="Genomic_DNA"/>
</dbReference>
<sequence>MTIQILQTTKDKADIQFSIDDLLILNNALNEVCNGIKLSEFSTRMGASREEVKILLKSINKLIHALRSSETLDVRLADKEGKLK</sequence>
<comment type="caution">
    <text evidence="1">The sequence shown here is derived from an EMBL/GenBank/DDBJ whole genome shotgun (WGS) entry which is preliminary data.</text>
</comment>
<gene>
    <name evidence="1" type="ORF">PI95_000515</name>
</gene>
<dbReference type="Proteomes" id="UP000031549">
    <property type="component" value="Unassembled WGS sequence"/>
</dbReference>
<keyword evidence="2" id="KW-1185">Reference proteome</keyword>
<protein>
    <submittedName>
        <fullName evidence="1">Uncharacterized protein</fullName>
    </submittedName>
</protein>
<name>A0A846GZ89_9CYAN</name>
<dbReference type="AlphaFoldDB" id="A0A846GZ89"/>
<dbReference type="RefSeq" id="WP_063842462.1">
    <property type="nucleotide sequence ID" value="NZ_JTCM02000001.1"/>
</dbReference>